<reference evidence="2" key="1">
    <citation type="submission" date="2014-11" db="EMBL/GenBank/DDBJ databases">
        <authorList>
            <person name="Zhu J."/>
            <person name="Qi W."/>
            <person name="Song R."/>
        </authorList>
    </citation>
    <scope>NUCLEOTIDE SEQUENCE</scope>
</reference>
<keyword evidence="1" id="KW-1133">Transmembrane helix</keyword>
<proteinExistence type="predicted"/>
<dbReference type="AlphaFoldDB" id="A0A1B1TEM4"/>
<evidence type="ECO:0000256" key="1">
    <source>
        <dbReference type="SAM" id="Phobius"/>
    </source>
</evidence>
<evidence type="ECO:0000313" key="2">
    <source>
        <dbReference type="EMBL" id="ANV80740.1"/>
    </source>
</evidence>
<dbReference type="SUPFAM" id="SSF117782">
    <property type="entry name" value="YbjQ-like"/>
    <property type="match status" value="1"/>
</dbReference>
<dbReference type="EMBL" id="KP211904">
    <property type="protein sequence ID" value="ANV80740.1"/>
    <property type="molecule type" value="Genomic_DNA"/>
</dbReference>
<dbReference type="InterPro" id="IPR035439">
    <property type="entry name" value="UPF0145_dom_sf"/>
</dbReference>
<organism evidence="2">
    <name type="scientific">uncultured Poseidoniia archaeon</name>
    <dbReference type="NCBI Taxonomy" id="1697135"/>
    <lineage>
        <taxon>Archaea</taxon>
        <taxon>Methanobacteriati</taxon>
        <taxon>Thermoplasmatota</taxon>
        <taxon>Candidatus Poseidoniia</taxon>
        <taxon>environmental samples</taxon>
    </lineage>
</organism>
<keyword evidence="1" id="KW-0472">Membrane</keyword>
<evidence type="ECO:0008006" key="3">
    <source>
        <dbReference type="Google" id="ProtNLM"/>
    </source>
</evidence>
<reference evidence="2" key="2">
    <citation type="journal article" date="2015" name="ISME J.">
        <title>A new class of marine Euryarchaeota group II from the Mediterranean deep chlorophyll maximum.</title>
        <authorList>
            <person name="Martin-Cuadrado A.B."/>
            <person name="Garcia-Heredia I."/>
            <person name="Molto A.G."/>
            <person name="Lopez-Ubeda R."/>
            <person name="Kimes N."/>
            <person name="Lopez-Garcia P."/>
            <person name="Moreira D."/>
            <person name="Rodriguez-Valera F."/>
        </authorList>
    </citation>
    <scope>NUCLEOTIDE SEQUENCE</scope>
</reference>
<feature type="transmembrane region" description="Helical" evidence="1">
    <location>
        <begin position="12"/>
        <end position="33"/>
    </location>
</feature>
<name>A0A1B1TEM4_9ARCH</name>
<keyword evidence="1" id="KW-0812">Transmembrane</keyword>
<dbReference type="Pfam" id="PF01906">
    <property type="entry name" value="YbjQ_1"/>
    <property type="match status" value="1"/>
</dbReference>
<accession>A0A1B1TEM4</accession>
<protein>
    <recommendedName>
        <fullName evidence="3">Heavy metal-binding domain-containing protein</fullName>
    </recommendedName>
</protein>
<sequence>MVKITEYSRKSFFFLSILILISLINFSVAAQLSESEAESGGIGSLIFVICFLSPFVLLAVFGLLWTIVYPILVIWAFLFSSKKLDAMIMDTAEREAQTFAQLGKDPLSTLDGGYKKEVIAAGVVMAGAVYGPSHWHLLIGFINNLFGGSVDIFQKVISAGRAESMQRLREQAIKEGWDEVVNVRIDTAVMSPATAKKGIKAVEVFVYGTGIKY</sequence>
<dbReference type="Gene3D" id="3.30.110.70">
    <property type="entry name" value="Hypothetical protein apc22750. Chain B"/>
    <property type="match status" value="1"/>
</dbReference>
<dbReference type="InterPro" id="IPR002765">
    <property type="entry name" value="UPF0145_YbjQ-like"/>
</dbReference>
<feature type="transmembrane region" description="Helical" evidence="1">
    <location>
        <begin position="45"/>
        <end position="78"/>
    </location>
</feature>